<evidence type="ECO:0000313" key="6">
    <source>
        <dbReference type="Proteomes" id="UP000801492"/>
    </source>
</evidence>
<dbReference type="PANTHER" id="PTHR23259">
    <property type="entry name" value="RIDDLE"/>
    <property type="match status" value="1"/>
</dbReference>
<dbReference type="OrthoDB" id="6236007at2759"/>
<evidence type="ECO:0000256" key="3">
    <source>
        <dbReference type="SAM" id="SignalP"/>
    </source>
</evidence>
<evidence type="ECO:0000256" key="2">
    <source>
        <dbReference type="ARBA" id="ARBA00023157"/>
    </source>
</evidence>
<keyword evidence="3" id="KW-0732">Signal</keyword>
<name>A0A8K0CQV3_IGNLU</name>
<evidence type="ECO:0000259" key="4">
    <source>
        <dbReference type="Pfam" id="PF01826"/>
    </source>
</evidence>
<comment type="caution">
    <text evidence="5">The sequence shown here is derived from an EMBL/GenBank/DDBJ whole genome shotgun (WGS) entry which is preliminary data.</text>
</comment>
<feature type="chain" id="PRO_5035432802" description="TIL domain-containing protein" evidence="3">
    <location>
        <begin position="21"/>
        <end position="96"/>
    </location>
</feature>
<dbReference type="Gene3D" id="2.10.25.10">
    <property type="entry name" value="Laminin"/>
    <property type="match status" value="1"/>
</dbReference>
<dbReference type="PANTHER" id="PTHR23259:SF82">
    <property type="entry name" value="SERINE PROTEASE INHIBITOR 1 PROTEIN"/>
    <property type="match status" value="1"/>
</dbReference>
<dbReference type="Proteomes" id="UP000801492">
    <property type="component" value="Unassembled WGS sequence"/>
</dbReference>
<gene>
    <name evidence="5" type="ORF">ILUMI_14205</name>
</gene>
<reference evidence="5" key="1">
    <citation type="submission" date="2019-08" db="EMBL/GenBank/DDBJ databases">
        <title>The genome of the North American firefly Photinus pyralis.</title>
        <authorList>
            <consortium name="Photinus pyralis genome working group"/>
            <person name="Fallon T.R."/>
            <person name="Sander Lower S.E."/>
            <person name="Weng J.-K."/>
        </authorList>
    </citation>
    <scope>NUCLEOTIDE SEQUENCE</scope>
    <source>
        <strain evidence="5">TRF0915ILg1</strain>
        <tissue evidence="5">Whole body</tissue>
    </source>
</reference>
<evidence type="ECO:0000313" key="5">
    <source>
        <dbReference type="EMBL" id="KAF2891968.1"/>
    </source>
</evidence>
<dbReference type="SUPFAM" id="SSF57567">
    <property type="entry name" value="Serine protease inhibitors"/>
    <property type="match status" value="1"/>
</dbReference>
<protein>
    <recommendedName>
        <fullName evidence="4">TIL domain-containing protein</fullName>
    </recommendedName>
</protein>
<accession>A0A8K0CQV3</accession>
<organism evidence="5 6">
    <name type="scientific">Ignelater luminosus</name>
    <name type="common">Cucubano</name>
    <name type="synonym">Pyrophorus luminosus</name>
    <dbReference type="NCBI Taxonomy" id="2038154"/>
    <lineage>
        <taxon>Eukaryota</taxon>
        <taxon>Metazoa</taxon>
        <taxon>Ecdysozoa</taxon>
        <taxon>Arthropoda</taxon>
        <taxon>Hexapoda</taxon>
        <taxon>Insecta</taxon>
        <taxon>Pterygota</taxon>
        <taxon>Neoptera</taxon>
        <taxon>Endopterygota</taxon>
        <taxon>Coleoptera</taxon>
        <taxon>Polyphaga</taxon>
        <taxon>Elateriformia</taxon>
        <taxon>Elateroidea</taxon>
        <taxon>Elateridae</taxon>
        <taxon>Agrypninae</taxon>
        <taxon>Pyrophorini</taxon>
        <taxon>Ignelater</taxon>
    </lineage>
</organism>
<evidence type="ECO:0000256" key="1">
    <source>
        <dbReference type="ARBA" id="ARBA00022690"/>
    </source>
</evidence>
<keyword evidence="1" id="KW-0646">Protease inhibitor</keyword>
<feature type="signal peptide" evidence="3">
    <location>
        <begin position="1"/>
        <end position="20"/>
    </location>
</feature>
<dbReference type="InterPro" id="IPR051368">
    <property type="entry name" value="SerProtInhib-TIL_Domain"/>
</dbReference>
<sequence length="96" mass="11133">METFTFLLIACSCTVIQSWSEDDTNIPYYDDDIIACPEHEVYNSCGLNCTKTCFHLNPPCSTKCIKKCECRNGFYRNRWGECVSYDDCYSDYIVSM</sequence>
<dbReference type="GO" id="GO:0030414">
    <property type="term" value="F:peptidase inhibitor activity"/>
    <property type="evidence" value="ECO:0007669"/>
    <property type="project" value="UniProtKB-KW"/>
</dbReference>
<dbReference type="Pfam" id="PF01826">
    <property type="entry name" value="TIL"/>
    <property type="match status" value="1"/>
</dbReference>
<proteinExistence type="predicted"/>
<keyword evidence="6" id="KW-1185">Reference proteome</keyword>
<dbReference type="InterPro" id="IPR036084">
    <property type="entry name" value="Ser_inhib-like_sf"/>
</dbReference>
<dbReference type="InterPro" id="IPR002919">
    <property type="entry name" value="TIL_dom"/>
</dbReference>
<dbReference type="AlphaFoldDB" id="A0A8K0CQV3"/>
<dbReference type="CDD" id="cd19941">
    <property type="entry name" value="TIL"/>
    <property type="match status" value="1"/>
</dbReference>
<feature type="non-terminal residue" evidence="5">
    <location>
        <position position="1"/>
    </location>
</feature>
<dbReference type="EMBL" id="VTPC01017631">
    <property type="protein sequence ID" value="KAF2891968.1"/>
    <property type="molecule type" value="Genomic_DNA"/>
</dbReference>
<keyword evidence="2" id="KW-1015">Disulfide bond</keyword>
<feature type="domain" description="TIL" evidence="4">
    <location>
        <begin position="36"/>
        <end position="88"/>
    </location>
</feature>